<gene>
    <name evidence="2" type="ORF">KK488_06205</name>
</gene>
<sequence>MMLGATISTFVGGLIAQRLALKDRRWLQWFPAITVAAGMPLYLTALMQESWLALAIWMFFGALANATRALNDLGVAGRRRRG</sequence>
<keyword evidence="1" id="KW-0812">Transmembrane</keyword>
<organism evidence="2 3">
    <name type="scientific">Sphingobium nicotianae</name>
    <dbReference type="NCBI Taxonomy" id="2782607"/>
    <lineage>
        <taxon>Bacteria</taxon>
        <taxon>Pseudomonadati</taxon>
        <taxon>Pseudomonadota</taxon>
        <taxon>Alphaproteobacteria</taxon>
        <taxon>Sphingomonadales</taxon>
        <taxon>Sphingomonadaceae</taxon>
        <taxon>Sphingobium</taxon>
    </lineage>
</organism>
<keyword evidence="1" id="KW-0472">Membrane</keyword>
<feature type="transmembrane region" description="Helical" evidence="1">
    <location>
        <begin position="51"/>
        <end position="70"/>
    </location>
</feature>
<dbReference type="EMBL" id="JAHGAW010000003">
    <property type="protein sequence ID" value="MBT2186538.1"/>
    <property type="molecule type" value="Genomic_DNA"/>
</dbReference>
<name>A0A9X1IQ60_9SPHN</name>
<reference evidence="2" key="1">
    <citation type="submission" date="2021-05" db="EMBL/GenBank/DDBJ databases">
        <title>Genome of Sphingobium sp. strain.</title>
        <authorList>
            <person name="Fan R."/>
        </authorList>
    </citation>
    <scope>NUCLEOTIDE SEQUENCE</scope>
    <source>
        <strain evidence="2">H33</strain>
    </source>
</reference>
<dbReference type="Proteomes" id="UP001138757">
    <property type="component" value="Unassembled WGS sequence"/>
</dbReference>
<keyword evidence="1" id="KW-1133">Transmembrane helix</keyword>
<accession>A0A9X1IQ60</accession>
<evidence type="ECO:0000313" key="3">
    <source>
        <dbReference type="Proteomes" id="UP001138757"/>
    </source>
</evidence>
<protein>
    <submittedName>
        <fullName evidence="2">Uncharacterized protein</fullName>
    </submittedName>
</protein>
<evidence type="ECO:0000313" key="2">
    <source>
        <dbReference type="EMBL" id="MBT2186538.1"/>
    </source>
</evidence>
<dbReference type="SUPFAM" id="SSF103473">
    <property type="entry name" value="MFS general substrate transporter"/>
    <property type="match status" value="1"/>
</dbReference>
<dbReference type="RefSeq" id="WP_214622267.1">
    <property type="nucleotide sequence ID" value="NZ_JAHGAW010000003.1"/>
</dbReference>
<dbReference type="AlphaFoldDB" id="A0A9X1IQ60"/>
<evidence type="ECO:0000256" key="1">
    <source>
        <dbReference type="SAM" id="Phobius"/>
    </source>
</evidence>
<dbReference type="InterPro" id="IPR036259">
    <property type="entry name" value="MFS_trans_sf"/>
</dbReference>
<proteinExistence type="predicted"/>
<comment type="caution">
    <text evidence="2">The sequence shown here is derived from an EMBL/GenBank/DDBJ whole genome shotgun (WGS) entry which is preliminary data.</text>
</comment>
<keyword evidence="3" id="KW-1185">Reference proteome</keyword>
<feature type="transmembrane region" description="Helical" evidence="1">
    <location>
        <begin position="26"/>
        <end position="44"/>
    </location>
</feature>